<gene>
    <name evidence="2" type="ORF">NQG31_07425</name>
</gene>
<dbReference type="Proteomes" id="UP001206821">
    <property type="component" value="Unassembled WGS sequence"/>
</dbReference>
<keyword evidence="1" id="KW-0732">Signal</keyword>
<name>A0ABT2KYJ3_9BACL</name>
<evidence type="ECO:0008006" key="4">
    <source>
        <dbReference type="Google" id="ProtNLM"/>
    </source>
</evidence>
<dbReference type="RefSeq" id="WP_034817843.1">
    <property type="nucleotide sequence ID" value="NZ_JANIEK010000024.1"/>
</dbReference>
<reference evidence="2 3" key="1">
    <citation type="submission" date="2022-07" db="EMBL/GenBank/DDBJ databases">
        <title>Genomic and pangenome structural analysis of the polyextremophile Exiguobacterium.</title>
        <authorList>
            <person name="Shen L."/>
        </authorList>
    </citation>
    <scope>NUCLEOTIDE SEQUENCE [LARGE SCALE GENOMIC DNA]</scope>
    <source>
        <strain evidence="2 3">12_1</strain>
    </source>
</reference>
<dbReference type="Gene3D" id="2.30.30.40">
    <property type="entry name" value="SH3 Domains"/>
    <property type="match status" value="1"/>
</dbReference>
<evidence type="ECO:0000313" key="2">
    <source>
        <dbReference type="EMBL" id="MCT4795371.1"/>
    </source>
</evidence>
<proteinExistence type="predicted"/>
<organism evidence="2 3">
    <name type="scientific">Exiguobacterium alkaliphilum</name>
    <dbReference type="NCBI Taxonomy" id="1428684"/>
    <lineage>
        <taxon>Bacteria</taxon>
        <taxon>Bacillati</taxon>
        <taxon>Bacillota</taxon>
        <taxon>Bacilli</taxon>
        <taxon>Bacillales</taxon>
        <taxon>Bacillales Family XII. Incertae Sedis</taxon>
        <taxon>Exiguobacterium</taxon>
    </lineage>
</organism>
<feature type="signal peptide" evidence="1">
    <location>
        <begin position="1"/>
        <end position="19"/>
    </location>
</feature>
<sequence>MYKKWFMVFIITLVTFTMANVEASSSPYKTLESTQLKVSASSKAKTIQTLKVNTNVSLISTQNGWAHIQVGKTRGYVPFKSVLPLEIPIKDHGLNQVMTYKGTDIASVSGKSAKIAPALLPFFKQNAAALRSTLAKPIIENNTIVGFHTLTIGFFVPVDKTFTLDKQAASRIDSLSLQVRKNITVTTAGPLRQVVLNASPYFAPSTEERMNVTLNGPIRQFHSDGVFNLKGKGRIDRWDVAKETLYSFSIQAHYNGEIGYLNMKNEDGMVRGSNTFTVHAVSGPSKASVIDGTNGVLGTTKVTKIIQGKRMGNEEKVINQMWPKVTAAQLERLLNQLNIPHSPERMDAYVKAFTQNHSADANKRLVASREDVSFIVRTVDTVLSMRQSSPPYVSIDNGRVTVKTNHLVRKRSESPASYKRSVTAVIKDDVLYSITFKREEDPTIDFKAYEHDNGRYITTTSPGSYRVITIDDNMVKGFTYDIQQQAELDQQYGKGYFELVRLNENAPKSYNQPAPVFEAKIVKHGYASYLVVRSNDRNWIKNVHSYTLPVNKNYIAGGQVISDKIDIGNWPPNDSVVLSHYDGKMNDGLVVKAYGYQNAKLK</sequence>
<feature type="chain" id="PRO_5046428646" description="SH3b domain-containing protein" evidence="1">
    <location>
        <begin position="20"/>
        <end position="602"/>
    </location>
</feature>
<dbReference type="EMBL" id="JANIEK010000024">
    <property type="protein sequence ID" value="MCT4795371.1"/>
    <property type="molecule type" value="Genomic_DNA"/>
</dbReference>
<protein>
    <recommendedName>
        <fullName evidence="4">SH3b domain-containing protein</fullName>
    </recommendedName>
</protein>
<keyword evidence="3" id="KW-1185">Reference proteome</keyword>
<evidence type="ECO:0000313" key="3">
    <source>
        <dbReference type="Proteomes" id="UP001206821"/>
    </source>
</evidence>
<evidence type="ECO:0000256" key="1">
    <source>
        <dbReference type="SAM" id="SignalP"/>
    </source>
</evidence>
<accession>A0ABT2KYJ3</accession>
<comment type="caution">
    <text evidence="2">The sequence shown here is derived from an EMBL/GenBank/DDBJ whole genome shotgun (WGS) entry which is preliminary data.</text>
</comment>